<dbReference type="EMBL" id="KF900379">
    <property type="protein sequence ID" value="AIE92884.1"/>
    <property type="molecule type" value="Genomic_DNA"/>
</dbReference>
<dbReference type="PANTHER" id="PTHR46648:SF1">
    <property type="entry name" value="ADENOSINE 5'-MONOPHOSPHORAMIDASE HNT1"/>
    <property type="match status" value="1"/>
</dbReference>
<feature type="short sequence motif" description="Histidine triad motif" evidence="2 3">
    <location>
        <begin position="99"/>
        <end position="103"/>
    </location>
</feature>
<dbReference type="GO" id="GO:0003824">
    <property type="term" value="F:catalytic activity"/>
    <property type="evidence" value="ECO:0007669"/>
    <property type="project" value="InterPro"/>
</dbReference>
<evidence type="ECO:0000256" key="2">
    <source>
        <dbReference type="PIRSR" id="PIRSR601310-3"/>
    </source>
</evidence>
<evidence type="ECO:0000256" key="3">
    <source>
        <dbReference type="PROSITE-ProRule" id="PRU00464"/>
    </source>
</evidence>
<evidence type="ECO:0000256" key="1">
    <source>
        <dbReference type="PIRSR" id="PIRSR601310-1"/>
    </source>
</evidence>
<proteinExistence type="predicted"/>
<reference evidence="5" key="1">
    <citation type="journal article" date="2014" name="Genome Biol. Evol.">
        <title>Pangenome evidence for extensive interdomain horizontal transfer affecting lineage core and shell genes in uncultured planktonic thaumarchaeota and euryarchaeota.</title>
        <authorList>
            <person name="Deschamps P."/>
            <person name="Zivanovic Y."/>
            <person name="Moreira D."/>
            <person name="Rodriguez-Valera F."/>
            <person name="Lopez-Garcia P."/>
        </authorList>
    </citation>
    <scope>NUCLEOTIDE SEQUENCE</scope>
</reference>
<sequence length="139" mass="15119">MGEEPTLFTRIIEGELPCHKLYEDEHTIAFLDIQPLTRGHTLVVPKEPAPSFDQLSSESASALGGALPAICKAVLRATGATSYNLIQNNGQEAGMSIAHVHIHIIPRYPSSTHSFLWEYGKIDHDDAKSLAEDISAALD</sequence>
<dbReference type="GO" id="GO:0009117">
    <property type="term" value="P:nucleotide metabolic process"/>
    <property type="evidence" value="ECO:0007669"/>
    <property type="project" value="TreeGrafter"/>
</dbReference>
<dbReference type="PROSITE" id="PS51084">
    <property type="entry name" value="HIT_2"/>
    <property type="match status" value="1"/>
</dbReference>
<dbReference type="InterPro" id="IPR001310">
    <property type="entry name" value="Histidine_triad_HIT"/>
</dbReference>
<protein>
    <submittedName>
        <fullName evidence="5">Histidine triad (HIT) protein (Hit)</fullName>
    </submittedName>
</protein>
<evidence type="ECO:0000259" key="4">
    <source>
        <dbReference type="PROSITE" id="PS51084"/>
    </source>
</evidence>
<dbReference type="SUPFAM" id="SSF54197">
    <property type="entry name" value="HIT-like"/>
    <property type="match status" value="1"/>
</dbReference>
<dbReference type="PANTHER" id="PTHR46648">
    <property type="entry name" value="HIT FAMILY PROTEIN 1"/>
    <property type="match status" value="1"/>
</dbReference>
<name>A0A075FNC9_9EURY</name>
<feature type="domain" description="HIT" evidence="4">
    <location>
        <begin position="7"/>
        <end position="115"/>
    </location>
</feature>
<dbReference type="InterPro" id="IPR036265">
    <property type="entry name" value="HIT-like_sf"/>
</dbReference>
<dbReference type="PRINTS" id="PR00332">
    <property type="entry name" value="HISTRIAD"/>
</dbReference>
<feature type="active site" description="Tele-AMP-histidine intermediate" evidence="1">
    <location>
        <position position="101"/>
    </location>
</feature>
<gene>
    <name evidence="5" type="primary">hit</name>
</gene>
<dbReference type="Gene3D" id="3.30.428.10">
    <property type="entry name" value="HIT-like"/>
    <property type="match status" value="1"/>
</dbReference>
<organism evidence="5">
    <name type="scientific">uncultured marine group II/III euryarchaeote AD1000_29_E08</name>
    <dbReference type="NCBI Taxonomy" id="1457749"/>
    <lineage>
        <taxon>Archaea</taxon>
        <taxon>Methanobacteriati</taxon>
        <taxon>Methanobacteriota</taxon>
        <taxon>environmental samples</taxon>
    </lineage>
</organism>
<evidence type="ECO:0000313" key="5">
    <source>
        <dbReference type="EMBL" id="AIE92884.1"/>
    </source>
</evidence>
<accession>A0A075FNC9</accession>
<dbReference type="AlphaFoldDB" id="A0A075FNC9"/>
<dbReference type="Pfam" id="PF01230">
    <property type="entry name" value="HIT"/>
    <property type="match status" value="1"/>
</dbReference>
<dbReference type="InterPro" id="IPR011146">
    <property type="entry name" value="HIT-like"/>
</dbReference>